<dbReference type="Pfam" id="PF01321">
    <property type="entry name" value="Creatinase_N"/>
    <property type="match status" value="1"/>
</dbReference>
<dbReference type="InterPro" id="IPR050659">
    <property type="entry name" value="Peptidase_M24B"/>
</dbReference>
<dbReference type="PRINTS" id="PR00599">
    <property type="entry name" value="MAPEPTIDASE"/>
</dbReference>
<proteinExistence type="predicted"/>
<dbReference type="Pfam" id="PF00557">
    <property type="entry name" value="Peptidase_M24"/>
    <property type="match status" value="1"/>
</dbReference>
<protein>
    <submittedName>
        <fullName evidence="3">Peptidase M24</fullName>
    </submittedName>
</protein>
<evidence type="ECO:0000259" key="2">
    <source>
        <dbReference type="Pfam" id="PF01321"/>
    </source>
</evidence>
<dbReference type="PANTHER" id="PTHR46112">
    <property type="entry name" value="AMINOPEPTIDASE"/>
    <property type="match status" value="1"/>
</dbReference>
<dbReference type="OrthoDB" id="9806388at2"/>
<feature type="domain" description="Peptidase M24" evidence="1">
    <location>
        <begin position="133"/>
        <end position="333"/>
    </location>
</feature>
<dbReference type="InterPro" id="IPR036005">
    <property type="entry name" value="Creatinase/aminopeptidase-like"/>
</dbReference>
<organism evidence="3 4">
    <name type="scientific">Vibrio panuliri</name>
    <dbReference type="NCBI Taxonomy" id="1381081"/>
    <lineage>
        <taxon>Bacteria</taxon>
        <taxon>Pseudomonadati</taxon>
        <taxon>Pseudomonadota</taxon>
        <taxon>Gammaproteobacteria</taxon>
        <taxon>Vibrionales</taxon>
        <taxon>Vibrionaceae</taxon>
        <taxon>Vibrio</taxon>
    </lineage>
</organism>
<sequence>MQTFSLASYQQEFDALLVSDTHHKRYLSGFTGSGGYLLLTPSCSELLVAGKYWQQVAEQSPQCQRFCTDQDRWLNVLQQRLDVHSIERLGFEAHALSYQQVMQLTQALSQQLVATDHVVTPSRRWKSAQEIALIRKACEITEAAIEQGLAHFRFGMSERELAAHLEFYARMLGAESIDFLIVVSGERGALPHGRPSERIIGRNELVTIDFGVVYQGYHSDVTRTFCTGEVAPQLQQLFDAVYCAQKLGVEMLAPGIAANRVDHTVREYLGALGYGEAFCHGLGHGVGLQGHEYPLLTPDSLATLEVGMVVTVEPGVYLSGLGGARVEDTLVITPSGCESLTKLPRQLRNIFEVADMVKNRQE</sequence>
<gene>
    <name evidence="3" type="ORF">BIY22_06155</name>
</gene>
<evidence type="ECO:0000259" key="1">
    <source>
        <dbReference type="Pfam" id="PF00557"/>
    </source>
</evidence>
<dbReference type="Proteomes" id="UP000186313">
    <property type="component" value="Unassembled WGS sequence"/>
</dbReference>
<dbReference type="PANTHER" id="PTHR46112:SF3">
    <property type="entry name" value="AMINOPEPTIDASE YPDF"/>
    <property type="match status" value="1"/>
</dbReference>
<dbReference type="Gene3D" id="3.40.350.10">
    <property type="entry name" value="Creatinase/prolidase N-terminal domain"/>
    <property type="match status" value="1"/>
</dbReference>
<dbReference type="CDD" id="cd01092">
    <property type="entry name" value="APP-like"/>
    <property type="match status" value="1"/>
</dbReference>
<dbReference type="InterPro" id="IPR029149">
    <property type="entry name" value="Creatin/AminoP/Spt16_N"/>
</dbReference>
<dbReference type="EMBL" id="MJMJ01000012">
    <property type="protein sequence ID" value="OLQ90573.1"/>
    <property type="molecule type" value="Genomic_DNA"/>
</dbReference>
<dbReference type="Gene3D" id="3.90.230.10">
    <property type="entry name" value="Creatinase/methionine aminopeptidase superfamily"/>
    <property type="match status" value="1"/>
</dbReference>
<dbReference type="GO" id="GO:0004177">
    <property type="term" value="F:aminopeptidase activity"/>
    <property type="evidence" value="ECO:0007669"/>
    <property type="project" value="UniProtKB-ARBA"/>
</dbReference>
<dbReference type="GO" id="GO:0008235">
    <property type="term" value="F:metalloexopeptidase activity"/>
    <property type="evidence" value="ECO:0007669"/>
    <property type="project" value="UniProtKB-ARBA"/>
</dbReference>
<accession>A0A1Q9HJT7</accession>
<feature type="domain" description="Creatinase N-terminal" evidence="2">
    <location>
        <begin position="11"/>
        <end position="121"/>
    </location>
</feature>
<dbReference type="RefSeq" id="WP_075708320.1">
    <property type="nucleotide sequence ID" value="NZ_MJMJ01000012.1"/>
</dbReference>
<evidence type="ECO:0000313" key="4">
    <source>
        <dbReference type="Proteomes" id="UP000186313"/>
    </source>
</evidence>
<reference evidence="3 4" key="1">
    <citation type="submission" date="2016-09" db="EMBL/GenBank/DDBJ databases">
        <title>Genomic Taxonomy of the Vibrionaceae.</title>
        <authorList>
            <person name="Gonzalez-Castillo A."/>
            <person name="Gomez-Gil B."/>
            <person name="Enciso-Ibarra K."/>
        </authorList>
    </citation>
    <scope>NUCLEOTIDE SEQUENCE [LARGE SCALE GENOMIC DNA]</scope>
    <source>
        <strain evidence="3 4">CAIM 703</strain>
    </source>
</reference>
<dbReference type="InterPro" id="IPR001714">
    <property type="entry name" value="Pept_M24_MAP"/>
</dbReference>
<evidence type="ECO:0000313" key="3">
    <source>
        <dbReference type="EMBL" id="OLQ90573.1"/>
    </source>
</evidence>
<dbReference type="InterPro" id="IPR000994">
    <property type="entry name" value="Pept_M24"/>
</dbReference>
<dbReference type="SUPFAM" id="SSF55920">
    <property type="entry name" value="Creatinase/aminopeptidase"/>
    <property type="match status" value="1"/>
</dbReference>
<comment type="caution">
    <text evidence="3">The sequence shown here is derived from an EMBL/GenBank/DDBJ whole genome shotgun (WGS) entry which is preliminary data.</text>
</comment>
<dbReference type="AlphaFoldDB" id="A0A1Q9HJT7"/>
<name>A0A1Q9HJT7_9VIBR</name>
<dbReference type="SUPFAM" id="SSF53092">
    <property type="entry name" value="Creatinase/prolidase N-terminal domain"/>
    <property type="match status" value="1"/>
</dbReference>
<dbReference type="STRING" id="1381081.BIY22_06155"/>
<dbReference type="InterPro" id="IPR000587">
    <property type="entry name" value="Creatinase_N"/>
</dbReference>